<proteinExistence type="predicted"/>
<evidence type="ECO:0000313" key="2">
    <source>
        <dbReference type="Proteomes" id="UP000024635"/>
    </source>
</evidence>
<dbReference type="AlphaFoldDB" id="A0A016V5H4"/>
<name>A0A016V5H4_9BILA</name>
<reference evidence="2" key="1">
    <citation type="journal article" date="2015" name="Nat. Genet.">
        <title>The genome and transcriptome of the zoonotic hookworm Ancylostoma ceylanicum identify infection-specific gene families.</title>
        <authorList>
            <person name="Schwarz E.M."/>
            <person name="Hu Y."/>
            <person name="Antoshechkin I."/>
            <person name="Miller M.M."/>
            <person name="Sternberg P.W."/>
            <person name="Aroian R.V."/>
        </authorList>
    </citation>
    <scope>NUCLEOTIDE SEQUENCE</scope>
    <source>
        <strain evidence="2">HY135</strain>
    </source>
</reference>
<comment type="caution">
    <text evidence="1">The sequence shown here is derived from an EMBL/GenBank/DDBJ whole genome shotgun (WGS) entry which is preliminary data.</text>
</comment>
<dbReference type="Proteomes" id="UP000024635">
    <property type="component" value="Unassembled WGS sequence"/>
</dbReference>
<sequence length="83" mass="9771">MYLSRMNHSRITDEMFLSRMNHSRNIDEDFSTSLNICFRRKAKNPIRHHFFEVLSIHVPPYIIVCCISPVHSVEFSAFGKDCP</sequence>
<accession>A0A016V5H4</accession>
<keyword evidence="2" id="KW-1185">Reference proteome</keyword>
<dbReference type="EMBL" id="JARK01001352">
    <property type="protein sequence ID" value="EYC22695.1"/>
    <property type="molecule type" value="Genomic_DNA"/>
</dbReference>
<organism evidence="1 2">
    <name type="scientific">Ancylostoma ceylanicum</name>
    <dbReference type="NCBI Taxonomy" id="53326"/>
    <lineage>
        <taxon>Eukaryota</taxon>
        <taxon>Metazoa</taxon>
        <taxon>Ecdysozoa</taxon>
        <taxon>Nematoda</taxon>
        <taxon>Chromadorea</taxon>
        <taxon>Rhabditida</taxon>
        <taxon>Rhabditina</taxon>
        <taxon>Rhabditomorpha</taxon>
        <taxon>Strongyloidea</taxon>
        <taxon>Ancylostomatidae</taxon>
        <taxon>Ancylostomatinae</taxon>
        <taxon>Ancylostoma</taxon>
    </lineage>
</organism>
<gene>
    <name evidence="1" type="primary">Acey_s0016.g2900</name>
    <name evidence="1" type="ORF">Y032_0016g2900</name>
</gene>
<evidence type="ECO:0000313" key="1">
    <source>
        <dbReference type="EMBL" id="EYC22695.1"/>
    </source>
</evidence>
<protein>
    <submittedName>
        <fullName evidence="1">Uncharacterized protein</fullName>
    </submittedName>
</protein>